<dbReference type="AlphaFoldDB" id="A0AAU9QR09"/>
<proteinExistence type="predicted"/>
<keyword evidence="2" id="KW-0418">Kinase</keyword>
<dbReference type="Proteomes" id="UP001295462">
    <property type="component" value="Unassembled WGS sequence"/>
</dbReference>
<evidence type="ECO:0000256" key="2">
    <source>
        <dbReference type="ARBA" id="ARBA00022777"/>
    </source>
</evidence>
<evidence type="ECO:0000313" key="5">
    <source>
        <dbReference type="Proteomes" id="UP001295462"/>
    </source>
</evidence>
<gene>
    <name evidence="4" type="ORF">THF1A12_40067</name>
</gene>
<accession>A0AAU9QR09</accession>
<feature type="domain" description="HipA-like C-terminal" evidence="3">
    <location>
        <begin position="1"/>
        <end position="63"/>
    </location>
</feature>
<protein>
    <recommendedName>
        <fullName evidence="3">HipA-like C-terminal domain-containing protein</fullName>
    </recommendedName>
</protein>
<evidence type="ECO:0000256" key="1">
    <source>
        <dbReference type="ARBA" id="ARBA00022679"/>
    </source>
</evidence>
<name>A0AAU9QR09_9VIBR</name>
<dbReference type="Pfam" id="PF07804">
    <property type="entry name" value="HipA_C"/>
    <property type="match status" value="1"/>
</dbReference>
<keyword evidence="1" id="KW-0808">Transferase</keyword>
<sequence length="98" mass="10822">MIFNIATLNYDAHWKNISYYIRPSGVSLAPFYDLVNIQAIANEGAKRNALSGQLDAESGRASSIPQFLAMSIGDWDSADFQDPPIGNLLHLLNLHMQS</sequence>
<reference evidence="4" key="1">
    <citation type="submission" date="2022-01" db="EMBL/GenBank/DDBJ databases">
        <authorList>
            <person name="Lagorce A."/>
        </authorList>
    </citation>
    <scope>NUCLEOTIDE SEQUENCE</scope>
    <source>
        <strain evidence="4">Th15_F1_A12</strain>
    </source>
</reference>
<dbReference type="GO" id="GO:0016301">
    <property type="term" value="F:kinase activity"/>
    <property type="evidence" value="ECO:0007669"/>
    <property type="project" value="UniProtKB-KW"/>
</dbReference>
<dbReference type="InterPro" id="IPR012893">
    <property type="entry name" value="HipA-like_C"/>
</dbReference>
<dbReference type="EMBL" id="CAKMUD010000094">
    <property type="protein sequence ID" value="CAH1599238.1"/>
    <property type="molecule type" value="Genomic_DNA"/>
</dbReference>
<evidence type="ECO:0000313" key="4">
    <source>
        <dbReference type="EMBL" id="CAH1599238.1"/>
    </source>
</evidence>
<organism evidence="4 5">
    <name type="scientific">Vibrio jasicida</name>
    <dbReference type="NCBI Taxonomy" id="766224"/>
    <lineage>
        <taxon>Bacteria</taxon>
        <taxon>Pseudomonadati</taxon>
        <taxon>Pseudomonadota</taxon>
        <taxon>Gammaproteobacteria</taxon>
        <taxon>Vibrionales</taxon>
        <taxon>Vibrionaceae</taxon>
        <taxon>Vibrio</taxon>
    </lineage>
</organism>
<evidence type="ECO:0000259" key="3">
    <source>
        <dbReference type="Pfam" id="PF07804"/>
    </source>
</evidence>
<comment type="caution">
    <text evidence="4">The sequence shown here is derived from an EMBL/GenBank/DDBJ whole genome shotgun (WGS) entry which is preliminary data.</text>
</comment>